<feature type="transmembrane region" description="Helical" evidence="7">
    <location>
        <begin position="39"/>
        <end position="60"/>
    </location>
</feature>
<accession>A0A438MSV5</accession>
<keyword evidence="4 7" id="KW-1133">Transmembrane helix</keyword>
<feature type="region of interest" description="Disordered" evidence="6">
    <location>
        <begin position="530"/>
        <end position="561"/>
    </location>
</feature>
<dbReference type="Proteomes" id="UP000288859">
    <property type="component" value="Unassembled WGS sequence"/>
</dbReference>
<dbReference type="SUPFAM" id="SSF103473">
    <property type="entry name" value="MFS general substrate transporter"/>
    <property type="match status" value="1"/>
</dbReference>
<evidence type="ECO:0000256" key="1">
    <source>
        <dbReference type="ARBA" id="ARBA00004141"/>
    </source>
</evidence>
<keyword evidence="5 7" id="KW-0472">Membrane</keyword>
<feature type="transmembrane region" description="Helical" evidence="7">
    <location>
        <begin position="142"/>
        <end position="161"/>
    </location>
</feature>
<evidence type="ECO:0000256" key="3">
    <source>
        <dbReference type="ARBA" id="ARBA00022692"/>
    </source>
</evidence>
<name>A0A438MSV5_EXOME</name>
<evidence type="ECO:0000256" key="7">
    <source>
        <dbReference type="SAM" id="Phobius"/>
    </source>
</evidence>
<feature type="transmembrane region" description="Helical" evidence="7">
    <location>
        <begin position="868"/>
        <end position="888"/>
    </location>
</feature>
<feature type="transmembrane region" description="Helical" evidence="7">
    <location>
        <begin position="688"/>
        <end position="713"/>
    </location>
</feature>
<sequence>MDPTAVAAEKEAELFEEEKTNGNQQDERGPETSPLDKKIVLKLDLFVIPMVTMVYLLAFLDRANLGNARVAGLQVDLGLTDHQYQTAITVTYVPYIVSEIPSNLIIKKIGPRIYIPFLCFSWGIISTLQCLVQNYAGLVACRFFLGLMEGGLFPGIILYLSSFYRRQELSLRIALFWSAASLSGAFSGLLAAAIAQMDGVGGMAGWRWILCLEGIFTVVWAVITYICLPNDPAGVKFFKPDERDRCIERLKLDAEISEGEKVKIGRVLSVFKDPHLFLVWLCFFCSGCAIFGLAYFSPSIIRSMGYSTTQTQLMSVPPYAWGLVLTIFTSYYSDKYMMRGIPMLITYFIALIGSIMFLVGRSVGVRYAGVFFLLGGVYANAPALIAWVPNNCAAHTRRATSVAMTCIAVNCGGIISTWIFPQSDAPYYPFAAKFLLALNVIAIALTAAAMFVCHRANKKKQDPEYRQKLLGDMGDLSFAQQIEKLGDHHPDFKNRNSDLSETVNPQDLNADLTTRADLNGIVNLREQRDLDSSLDNEQQEQIQVVQTLPSDSPVKSSGKTLSVKVDPVAHESAAHAASSSTDFQRPRPSPASVLAFSTWVVKKSVNTLQKYARFVGPGFLIAVAYIDPGNYATDVEAGAATQYRHLFIILMSNVIAIFLQSLCIKLGSVTGLNLAENCRKHLPKWLNLVLYVFAEAAIIATDIAEVIGSAIALNLLFNIPLVAGCAITLVDVLVLLIFYRPDGSMGRLRLFEFFVMSLVLGVMICFCIQLSYLENTTAGQVFKGYLPSAAIVEGNGIYLSCGIIGATVMPHSIFLGSGVVQPRLKDFDRQNGHIMLDEQDDEDIKYIPSIYAIKACLKYSIVELATSLFTFALFINSAILIVSGSALYPKTEATEADLFGIYNLLSDNLSKVAGTLFAIALLLSGTSAGIVCTMAGQMVSEGMLHWTIKPWLRRLITRSISIVPSIVIAGAIGRDGLNKALTASQVCLSVILPFVSAPLIWFTCRSHIMTVRTLEGEQRGQALHMRNNWLTAALAAAIWLVLVVMNIALLVLVGLGKA</sequence>
<dbReference type="NCBIfam" id="TIGR01197">
    <property type="entry name" value="nramp"/>
    <property type="match status" value="1"/>
</dbReference>
<dbReference type="Gene3D" id="1.20.1250.20">
    <property type="entry name" value="MFS general substrate transporter like domains"/>
    <property type="match status" value="2"/>
</dbReference>
<dbReference type="EMBL" id="NAJM01000069">
    <property type="protein sequence ID" value="RVX66117.1"/>
    <property type="molecule type" value="Genomic_DNA"/>
</dbReference>
<organism evidence="9 10">
    <name type="scientific">Exophiala mesophila</name>
    <name type="common">Black yeast-like fungus</name>
    <dbReference type="NCBI Taxonomy" id="212818"/>
    <lineage>
        <taxon>Eukaryota</taxon>
        <taxon>Fungi</taxon>
        <taxon>Dikarya</taxon>
        <taxon>Ascomycota</taxon>
        <taxon>Pezizomycotina</taxon>
        <taxon>Eurotiomycetes</taxon>
        <taxon>Chaetothyriomycetidae</taxon>
        <taxon>Chaetothyriales</taxon>
        <taxon>Herpotrichiellaceae</taxon>
        <taxon>Exophiala</taxon>
    </lineage>
</organism>
<reference evidence="9 10" key="1">
    <citation type="submission" date="2017-03" db="EMBL/GenBank/DDBJ databases">
        <title>Genomes of endolithic fungi from Antarctica.</title>
        <authorList>
            <person name="Coleine C."/>
            <person name="Masonjones S."/>
            <person name="Stajich J.E."/>
        </authorList>
    </citation>
    <scope>NUCLEOTIDE SEQUENCE [LARGE SCALE GENOMIC DNA]</scope>
    <source>
        <strain evidence="9 10">CCFEE 6314</strain>
    </source>
</reference>
<dbReference type="NCBIfam" id="NF037982">
    <property type="entry name" value="Nramp_1"/>
    <property type="match status" value="1"/>
</dbReference>
<comment type="caution">
    <text evidence="9">The sequence shown here is derived from an EMBL/GenBank/DDBJ whole genome shotgun (WGS) entry which is preliminary data.</text>
</comment>
<dbReference type="PRINTS" id="PR00447">
    <property type="entry name" value="NATRESASSCMP"/>
</dbReference>
<dbReference type="Pfam" id="PF07690">
    <property type="entry name" value="MFS_1"/>
    <property type="match status" value="1"/>
</dbReference>
<dbReference type="GO" id="GO:0016020">
    <property type="term" value="C:membrane"/>
    <property type="evidence" value="ECO:0007669"/>
    <property type="project" value="UniProtKB-SubCell"/>
</dbReference>
<proteinExistence type="inferred from homology"/>
<dbReference type="InterPro" id="IPR011701">
    <property type="entry name" value="MFS"/>
</dbReference>
<dbReference type="VEuPathDB" id="FungiDB:PV10_01785"/>
<dbReference type="InterPro" id="IPR020846">
    <property type="entry name" value="MFS_dom"/>
</dbReference>
<feature type="compositionally biased region" description="Basic and acidic residues" evidence="6">
    <location>
        <begin position="487"/>
        <end position="498"/>
    </location>
</feature>
<dbReference type="Pfam" id="PF01566">
    <property type="entry name" value="Nramp"/>
    <property type="match status" value="1"/>
</dbReference>
<feature type="transmembrane region" description="Helical" evidence="7">
    <location>
        <begin position="340"/>
        <end position="359"/>
    </location>
</feature>
<feature type="region of interest" description="Disordered" evidence="6">
    <location>
        <begin position="1"/>
        <end position="33"/>
    </location>
</feature>
<gene>
    <name evidence="9" type="ORF">B0A52_10051</name>
</gene>
<dbReference type="PROSITE" id="PS50850">
    <property type="entry name" value="MFS"/>
    <property type="match status" value="1"/>
</dbReference>
<dbReference type="VEuPathDB" id="FungiDB:PV10_01486"/>
<feature type="domain" description="Major facilitator superfamily (MFS) profile" evidence="8">
    <location>
        <begin position="47"/>
        <end position="456"/>
    </location>
</feature>
<evidence type="ECO:0000256" key="2">
    <source>
        <dbReference type="ARBA" id="ARBA00022448"/>
    </source>
</evidence>
<comment type="subcellular location">
    <subcellularLocation>
        <location evidence="1">Membrane</location>
        <topology evidence="1">Multi-pass membrane protein</topology>
    </subcellularLocation>
</comment>
<dbReference type="OrthoDB" id="409173at2759"/>
<feature type="transmembrane region" description="Helical" evidence="7">
    <location>
        <begin position="276"/>
        <end position="296"/>
    </location>
</feature>
<dbReference type="AlphaFoldDB" id="A0A438MSV5"/>
<feature type="transmembrane region" description="Helical" evidence="7">
    <location>
        <begin position="955"/>
        <end position="974"/>
    </location>
</feature>
<feature type="transmembrane region" description="Helical" evidence="7">
    <location>
        <begin position="646"/>
        <end position="667"/>
    </location>
</feature>
<protein>
    <recommendedName>
        <fullName evidence="8">Major facilitator superfamily (MFS) profile domain-containing protein</fullName>
    </recommendedName>
</protein>
<dbReference type="PANTHER" id="PTHR43791:SF85">
    <property type="entry name" value="TRANSPORTER, PUTATIVE (AFU_ORTHOLOGUE AFUA_6G00710)-RELATED"/>
    <property type="match status" value="1"/>
</dbReference>
<feature type="transmembrane region" description="Helical" evidence="7">
    <location>
        <begin position="400"/>
        <end position="420"/>
    </location>
</feature>
<feature type="transmembrane region" description="Helical" evidence="7">
    <location>
        <begin position="365"/>
        <end position="388"/>
    </location>
</feature>
<dbReference type="InterPro" id="IPR036259">
    <property type="entry name" value="MFS_trans_sf"/>
</dbReference>
<keyword evidence="2" id="KW-0813">Transport</keyword>
<feature type="transmembrane region" description="Helical" evidence="7">
    <location>
        <begin position="611"/>
        <end position="626"/>
    </location>
</feature>
<feature type="transmembrane region" description="Helical" evidence="7">
    <location>
        <begin position="113"/>
        <end position="136"/>
    </location>
</feature>
<feature type="transmembrane region" description="Helical" evidence="7">
    <location>
        <begin position="173"/>
        <end position="194"/>
    </location>
</feature>
<dbReference type="GO" id="GO:0046873">
    <property type="term" value="F:metal ion transmembrane transporter activity"/>
    <property type="evidence" value="ECO:0007669"/>
    <property type="project" value="InterPro"/>
</dbReference>
<feature type="transmembrane region" description="Helical" evidence="7">
    <location>
        <begin position="432"/>
        <end position="453"/>
    </location>
</feature>
<feature type="transmembrane region" description="Helical" evidence="7">
    <location>
        <begin position="797"/>
        <end position="820"/>
    </location>
</feature>
<feature type="transmembrane region" description="Helical" evidence="7">
    <location>
        <begin position="912"/>
        <end position="935"/>
    </location>
</feature>
<evidence type="ECO:0000256" key="4">
    <source>
        <dbReference type="ARBA" id="ARBA00022989"/>
    </source>
</evidence>
<dbReference type="PANTHER" id="PTHR43791">
    <property type="entry name" value="PERMEASE-RELATED"/>
    <property type="match status" value="1"/>
</dbReference>
<dbReference type="FunFam" id="1.20.1250.20:FF:000034">
    <property type="entry name" value="MFS general substrate transporter"/>
    <property type="match status" value="1"/>
</dbReference>
<evidence type="ECO:0000313" key="9">
    <source>
        <dbReference type="EMBL" id="RVX66117.1"/>
    </source>
</evidence>
<evidence type="ECO:0000313" key="10">
    <source>
        <dbReference type="Proteomes" id="UP000288859"/>
    </source>
</evidence>
<evidence type="ECO:0000256" key="6">
    <source>
        <dbReference type="SAM" id="MobiDB-lite"/>
    </source>
</evidence>
<feature type="transmembrane region" description="Helical" evidence="7">
    <location>
        <begin position="751"/>
        <end position="772"/>
    </location>
</feature>
<feature type="compositionally biased region" description="Polar residues" evidence="6">
    <location>
        <begin position="539"/>
        <end position="560"/>
    </location>
</feature>
<dbReference type="HAMAP" id="MF_00221">
    <property type="entry name" value="NRAMP"/>
    <property type="match status" value="1"/>
</dbReference>
<feature type="transmembrane region" description="Helical" evidence="7">
    <location>
        <begin position="719"/>
        <end position="739"/>
    </location>
</feature>
<dbReference type="FunFam" id="1.20.1250.20:FF:000013">
    <property type="entry name" value="MFS general substrate transporter"/>
    <property type="match status" value="1"/>
</dbReference>
<feature type="region of interest" description="Disordered" evidence="6">
    <location>
        <begin position="487"/>
        <end position="510"/>
    </location>
</feature>
<feature type="transmembrane region" description="Helical" evidence="7">
    <location>
        <begin position="206"/>
        <end position="228"/>
    </location>
</feature>
<dbReference type="InterPro" id="IPR001046">
    <property type="entry name" value="NRAMP_fam"/>
</dbReference>
<keyword evidence="3 7" id="KW-0812">Transmembrane</keyword>
<feature type="compositionally biased region" description="Basic and acidic residues" evidence="6">
    <location>
        <begin position="8"/>
        <end position="33"/>
    </location>
</feature>
<feature type="transmembrane region" description="Helical" evidence="7">
    <location>
        <begin position="1029"/>
        <end position="1055"/>
    </location>
</feature>
<evidence type="ECO:0000259" key="8">
    <source>
        <dbReference type="PROSITE" id="PS50850"/>
    </source>
</evidence>
<evidence type="ECO:0000256" key="5">
    <source>
        <dbReference type="ARBA" id="ARBA00023136"/>
    </source>
</evidence>
<feature type="transmembrane region" description="Helical" evidence="7">
    <location>
        <begin position="980"/>
        <end position="1002"/>
    </location>
</feature>
<feature type="transmembrane region" description="Helical" evidence="7">
    <location>
        <begin position="316"/>
        <end position="333"/>
    </location>
</feature>